<dbReference type="CDD" id="cd07500">
    <property type="entry name" value="HAD_PSP"/>
    <property type="match status" value="1"/>
</dbReference>
<evidence type="ECO:0000256" key="8">
    <source>
        <dbReference type="ARBA" id="ARBA00022801"/>
    </source>
</evidence>
<dbReference type="SFLD" id="SFLDG01137">
    <property type="entry name" value="C1.6.1:_Phosphoserine_Phosphat"/>
    <property type="match status" value="1"/>
</dbReference>
<evidence type="ECO:0000256" key="4">
    <source>
        <dbReference type="ARBA" id="ARBA00012640"/>
    </source>
</evidence>
<dbReference type="Pfam" id="PF00702">
    <property type="entry name" value="Hydrolase"/>
    <property type="match status" value="1"/>
</dbReference>
<evidence type="ECO:0000256" key="6">
    <source>
        <dbReference type="ARBA" id="ARBA00022605"/>
    </source>
</evidence>
<evidence type="ECO:0000256" key="14">
    <source>
        <dbReference type="PIRSR" id="PIRSR604469-1"/>
    </source>
</evidence>
<evidence type="ECO:0000256" key="9">
    <source>
        <dbReference type="ARBA" id="ARBA00022842"/>
    </source>
</evidence>
<dbReference type="GO" id="GO:0000287">
    <property type="term" value="F:magnesium ion binding"/>
    <property type="evidence" value="ECO:0007669"/>
    <property type="project" value="TreeGrafter"/>
</dbReference>
<evidence type="ECO:0000256" key="1">
    <source>
        <dbReference type="ARBA" id="ARBA00001946"/>
    </source>
</evidence>
<name>A0A2S8AAN1_9FLAO</name>
<dbReference type="PANTHER" id="PTHR43344">
    <property type="entry name" value="PHOSPHOSERINE PHOSPHATASE"/>
    <property type="match status" value="1"/>
</dbReference>
<gene>
    <name evidence="15" type="primary">serB</name>
    <name evidence="15" type="ORF">C4S77_07585</name>
</gene>
<dbReference type="CDD" id="cd04870">
    <property type="entry name" value="ACT_PSP_1"/>
    <property type="match status" value="1"/>
</dbReference>
<dbReference type="SFLD" id="SFLDF00029">
    <property type="entry name" value="phosphoserine_phosphatase"/>
    <property type="match status" value="1"/>
</dbReference>
<evidence type="ECO:0000256" key="10">
    <source>
        <dbReference type="ARBA" id="ARBA00023299"/>
    </source>
</evidence>
<dbReference type="InterPro" id="IPR036412">
    <property type="entry name" value="HAD-like_sf"/>
</dbReference>
<comment type="similarity">
    <text evidence="3">Belongs to the HAD-like hydrolase superfamily. SerB family.</text>
</comment>
<feature type="active site" description="Proton donor" evidence="14">
    <location>
        <position position="197"/>
    </location>
</feature>
<dbReference type="EC" id="3.1.3.3" evidence="4"/>
<dbReference type="GO" id="GO:0006564">
    <property type="term" value="P:L-serine biosynthetic process"/>
    <property type="evidence" value="ECO:0007669"/>
    <property type="project" value="UniProtKB-KW"/>
</dbReference>
<dbReference type="GO" id="GO:0005737">
    <property type="term" value="C:cytoplasm"/>
    <property type="evidence" value="ECO:0007669"/>
    <property type="project" value="TreeGrafter"/>
</dbReference>
<comment type="catalytic activity">
    <reaction evidence="12">
        <text>O-phospho-L-serine + H2O = L-serine + phosphate</text>
        <dbReference type="Rhea" id="RHEA:21208"/>
        <dbReference type="ChEBI" id="CHEBI:15377"/>
        <dbReference type="ChEBI" id="CHEBI:33384"/>
        <dbReference type="ChEBI" id="CHEBI:43474"/>
        <dbReference type="ChEBI" id="CHEBI:57524"/>
        <dbReference type="EC" id="3.1.3.3"/>
    </reaction>
</comment>
<dbReference type="InterPro" id="IPR050582">
    <property type="entry name" value="HAD-like_SerB"/>
</dbReference>
<sequence>MQNSEIILVNITGADKPGITSALTHILGKYNAKILDIGQANIHHSLSLALIFMSKNGNSGNILKEILFKANELNINVRFSALTQQEYSDWVKVQGKNRYIIHILGKELNANQISIVSKVLLKFKLNIERIIRLTQRIPLDKQINRTCFEFAVRGNLTNIREIQKKFLIISSELNIDIALQEENKYRRMRRLICFDMDSTLIQTEVIDELAEKAGVGKEVKAITESAMNGEIDFCESFKRRIKLLKGLDQSILEKIAKKLPITEGLERLMIILKKSGYKTAIISGGFTYFGNYLKEKFGFDYVFANTLDIVDGKLTGKYIGDIVDGKKKAEYLKFLAQKENIDIQQTVAVGDGANDLPMLSIAGLGIAFHAKKTVKENAKHSLSTIGLDGILYFLGYKDSSEDIEMLNIS</sequence>
<organism evidence="15 16">
    <name type="scientific">Apibacter adventoris</name>
    <dbReference type="NCBI Taxonomy" id="1679466"/>
    <lineage>
        <taxon>Bacteria</taxon>
        <taxon>Pseudomonadati</taxon>
        <taxon>Bacteroidota</taxon>
        <taxon>Flavobacteriia</taxon>
        <taxon>Flavobacteriales</taxon>
        <taxon>Weeksellaceae</taxon>
        <taxon>Apibacter</taxon>
    </lineage>
</organism>
<dbReference type="InterPro" id="IPR045865">
    <property type="entry name" value="ACT-like_dom_sf"/>
</dbReference>
<dbReference type="InterPro" id="IPR023214">
    <property type="entry name" value="HAD_sf"/>
</dbReference>
<dbReference type="SUPFAM" id="SSF56784">
    <property type="entry name" value="HAD-like"/>
    <property type="match status" value="1"/>
</dbReference>
<dbReference type="PANTHER" id="PTHR43344:SF2">
    <property type="entry name" value="PHOSPHOSERINE PHOSPHATASE"/>
    <property type="match status" value="1"/>
</dbReference>
<evidence type="ECO:0000313" key="15">
    <source>
        <dbReference type="EMBL" id="PQL91655.1"/>
    </source>
</evidence>
<evidence type="ECO:0000256" key="3">
    <source>
        <dbReference type="ARBA" id="ARBA00009184"/>
    </source>
</evidence>
<keyword evidence="6" id="KW-0028">Amino-acid biosynthesis</keyword>
<keyword evidence="9" id="KW-0460">Magnesium</keyword>
<dbReference type="SFLD" id="SFLDS00003">
    <property type="entry name" value="Haloacid_Dehalogenase"/>
    <property type="match status" value="1"/>
</dbReference>
<dbReference type="AlphaFoldDB" id="A0A2S8AAN1"/>
<dbReference type="EMBL" id="PSZM01000040">
    <property type="protein sequence ID" value="PQL91655.1"/>
    <property type="molecule type" value="Genomic_DNA"/>
</dbReference>
<dbReference type="SFLD" id="SFLDG01136">
    <property type="entry name" value="C1.6:_Phosphoserine_Phosphatas"/>
    <property type="match status" value="1"/>
</dbReference>
<keyword evidence="10" id="KW-0718">Serine biosynthesis</keyword>
<evidence type="ECO:0000256" key="11">
    <source>
        <dbReference type="ARBA" id="ARBA00031693"/>
    </source>
</evidence>
<dbReference type="RefSeq" id="WP_105247031.1">
    <property type="nucleotide sequence ID" value="NZ_PSZM01000040.1"/>
</dbReference>
<evidence type="ECO:0000313" key="16">
    <source>
        <dbReference type="Proteomes" id="UP000238042"/>
    </source>
</evidence>
<dbReference type="Proteomes" id="UP000238042">
    <property type="component" value="Unassembled WGS sequence"/>
</dbReference>
<dbReference type="GO" id="GO:0036424">
    <property type="term" value="F:L-phosphoserine phosphatase activity"/>
    <property type="evidence" value="ECO:0007669"/>
    <property type="project" value="InterPro"/>
</dbReference>
<keyword evidence="16" id="KW-1185">Reference proteome</keyword>
<comment type="pathway">
    <text evidence="2">Amino-acid biosynthesis; L-serine biosynthesis; L-serine from 3-phospho-D-glycerate: step 3/3.</text>
</comment>
<comment type="catalytic activity">
    <reaction evidence="13">
        <text>O-phospho-D-serine + H2O = D-serine + phosphate</text>
        <dbReference type="Rhea" id="RHEA:24873"/>
        <dbReference type="ChEBI" id="CHEBI:15377"/>
        <dbReference type="ChEBI" id="CHEBI:35247"/>
        <dbReference type="ChEBI" id="CHEBI:43474"/>
        <dbReference type="ChEBI" id="CHEBI:58680"/>
        <dbReference type="EC" id="3.1.3.3"/>
    </reaction>
</comment>
<evidence type="ECO:0000256" key="2">
    <source>
        <dbReference type="ARBA" id="ARBA00005135"/>
    </source>
</evidence>
<protein>
    <recommendedName>
        <fullName evidence="5">Phosphoserine phosphatase</fullName>
        <ecNumber evidence="4">3.1.3.3</ecNumber>
    </recommendedName>
    <alternativeName>
        <fullName evidence="11">O-phosphoserine phosphohydrolase</fullName>
    </alternativeName>
</protein>
<dbReference type="InterPro" id="IPR004469">
    <property type="entry name" value="PSP"/>
</dbReference>
<evidence type="ECO:0000256" key="13">
    <source>
        <dbReference type="ARBA" id="ARBA00048523"/>
    </source>
</evidence>
<evidence type="ECO:0000256" key="12">
    <source>
        <dbReference type="ARBA" id="ARBA00048138"/>
    </source>
</evidence>
<evidence type="ECO:0000256" key="5">
    <source>
        <dbReference type="ARBA" id="ARBA00015196"/>
    </source>
</evidence>
<dbReference type="NCBIfam" id="TIGR00338">
    <property type="entry name" value="serB"/>
    <property type="match status" value="1"/>
</dbReference>
<dbReference type="NCBIfam" id="TIGR01488">
    <property type="entry name" value="HAD-SF-IB"/>
    <property type="match status" value="1"/>
</dbReference>
<dbReference type="SUPFAM" id="SSF55021">
    <property type="entry name" value="ACT-like"/>
    <property type="match status" value="1"/>
</dbReference>
<comment type="cofactor">
    <cofactor evidence="1">
        <name>Mg(2+)</name>
        <dbReference type="ChEBI" id="CHEBI:18420"/>
    </cofactor>
</comment>
<accession>A0A2S8AAN1</accession>
<dbReference type="Gene3D" id="3.40.50.1000">
    <property type="entry name" value="HAD superfamily/HAD-like"/>
    <property type="match status" value="1"/>
</dbReference>
<dbReference type="OrthoDB" id="9790031at2"/>
<dbReference type="UniPathway" id="UPA00135">
    <property type="reaction ID" value="UER00198"/>
</dbReference>
<reference evidence="15 16" key="1">
    <citation type="submission" date="2018-02" db="EMBL/GenBank/DDBJ databases">
        <title>Genome sequences of Apibacter spp., gut symbionts of Asian honey bees.</title>
        <authorList>
            <person name="Kwong W.K."/>
            <person name="Steele M.I."/>
            <person name="Moran N.A."/>
        </authorList>
    </citation>
    <scope>NUCLEOTIDE SEQUENCE [LARGE SCALE GENOMIC DNA]</scope>
    <source>
        <strain evidence="16">wkB301</strain>
    </source>
</reference>
<keyword evidence="7" id="KW-0479">Metal-binding</keyword>
<feature type="active site" description="Nucleophile" evidence="14">
    <location>
        <position position="195"/>
    </location>
</feature>
<dbReference type="Gene3D" id="3.30.70.260">
    <property type="match status" value="1"/>
</dbReference>
<comment type="caution">
    <text evidence="15">The sequence shown here is derived from an EMBL/GenBank/DDBJ whole genome shotgun (WGS) entry which is preliminary data.</text>
</comment>
<proteinExistence type="inferred from homology"/>
<keyword evidence="8" id="KW-0378">Hydrolase</keyword>
<evidence type="ECO:0000256" key="7">
    <source>
        <dbReference type="ARBA" id="ARBA00022723"/>
    </source>
</evidence>
<dbReference type="Pfam" id="PF13740">
    <property type="entry name" value="ACT_6"/>
    <property type="match status" value="1"/>
</dbReference>
<dbReference type="CDD" id="cd04871">
    <property type="entry name" value="ACT_PSP_2"/>
    <property type="match status" value="1"/>
</dbReference>
<dbReference type="FunFam" id="1.10.150.210:FF:000001">
    <property type="entry name" value="Phosphoserine phosphatase"/>
    <property type="match status" value="1"/>
</dbReference>